<evidence type="ECO:0000313" key="2">
    <source>
        <dbReference type="EMBL" id="MBA5243295.1"/>
    </source>
</evidence>
<dbReference type="Proteomes" id="UP000523682">
    <property type="component" value="Unassembled WGS sequence"/>
</dbReference>
<name>A0A7W2E954_9CORY</name>
<evidence type="ECO:0000259" key="1">
    <source>
        <dbReference type="Pfam" id="PF21831"/>
    </source>
</evidence>
<sequence>MTRHAMFDSKYPPAEGLYEPDETTSEICLQLCHGWSADMITAGLEDDGVPVSVFEEVRDEYARVVPEASEDAKRIEALRDALAKRDLAFSFDEGYDMGEAAEDGADVAREDGHKGYAYCTMQDVDNVIHTGELYFGFSSMDNPGDESDAEIGQAVVDALEEVGLSPEWNGSHTARIECSGLKFELPLTD</sequence>
<proteinExistence type="predicted"/>
<dbReference type="RefSeq" id="WP_181888072.1">
    <property type="nucleotide sequence ID" value="NZ_JACDTZ010000001.1"/>
</dbReference>
<organism evidence="2 3">
    <name type="scientific">Corynebacterium haemomassiliense</name>
    <dbReference type="NCBI Taxonomy" id="2754726"/>
    <lineage>
        <taxon>Bacteria</taxon>
        <taxon>Bacillati</taxon>
        <taxon>Actinomycetota</taxon>
        <taxon>Actinomycetes</taxon>
        <taxon>Mycobacteriales</taxon>
        <taxon>Corynebacteriaceae</taxon>
        <taxon>Corynebacterium</taxon>
    </lineage>
</organism>
<dbReference type="EMBL" id="JACDTZ010000001">
    <property type="protein sequence ID" value="MBA5243295.1"/>
    <property type="molecule type" value="Genomic_DNA"/>
</dbReference>
<dbReference type="AlphaFoldDB" id="A0A7W2E954"/>
<dbReference type="InterPro" id="IPR054186">
    <property type="entry name" value="DUF6891"/>
</dbReference>
<evidence type="ECO:0000313" key="3">
    <source>
        <dbReference type="Proteomes" id="UP000523682"/>
    </source>
</evidence>
<keyword evidence="3" id="KW-1185">Reference proteome</keyword>
<reference evidence="2 3" key="1">
    <citation type="submission" date="2020-07" db="EMBL/GenBank/DDBJ databases">
        <title>Draft genome and description of Corynebacterium haemomassiliense strain Marseile-Q3615 sp. nov.</title>
        <authorList>
            <person name="Boxberger M."/>
            <person name="La Scola B."/>
        </authorList>
    </citation>
    <scope>NUCLEOTIDE SEQUENCE [LARGE SCALE GENOMIC DNA]</scope>
    <source>
        <strain evidence="2 3">Marseille-Q3615</strain>
    </source>
</reference>
<feature type="domain" description="DUF6891" evidence="1">
    <location>
        <begin position="67"/>
        <end position="181"/>
    </location>
</feature>
<accession>A0A7W2E954</accession>
<gene>
    <name evidence="2" type="ORF">H0193_00420</name>
</gene>
<dbReference type="Pfam" id="PF21831">
    <property type="entry name" value="DUF6891"/>
    <property type="match status" value="1"/>
</dbReference>
<comment type="caution">
    <text evidence="2">The sequence shown here is derived from an EMBL/GenBank/DDBJ whole genome shotgun (WGS) entry which is preliminary data.</text>
</comment>
<protein>
    <recommendedName>
        <fullName evidence="1">DUF6891 domain-containing protein</fullName>
    </recommendedName>
</protein>